<feature type="region of interest" description="Disordered" evidence="1">
    <location>
        <begin position="100"/>
        <end position="122"/>
    </location>
</feature>
<comment type="caution">
    <text evidence="2">The sequence shown here is derived from an EMBL/GenBank/DDBJ whole genome shotgun (WGS) entry which is preliminary data.</text>
</comment>
<evidence type="ECO:0000313" key="2">
    <source>
        <dbReference type="EMBL" id="GGU75096.1"/>
    </source>
</evidence>
<accession>A0ABQ2VBQ0</accession>
<dbReference type="Proteomes" id="UP000654471">
    <property type="component" value="Unassembled WGS sequence"/>
</dbReference>
<feature type="region of interest" description="Disordered" evidence="1">
    <location>
        <begin position="51"/>
        <end position="81"/>
    </location>
</feature>
<proteinExistence type="predicted"/>
<reference evidence="3" key="1">
    <citation type="journal article" date="2019" name="Int. J. Syst. Evol. Microbiol.">
        <title>The Global Catalogue of Microorganisms (GCM) 10K type strain sequencing project: providing services to taxonomists for standard genome sequencing and annotation.</title>
        <authorList>
            <consortium name="The Broad Institute Genomics Platform"/>
            <consortium name="The Broad Institute Genome Sequencing Center for Infectious Disease"/>
            <person name="Wu L."/>
            <person name="Ma J."/>
        </authorList>
    </citation>
    <scope>NUCLEOTIDE SEQUENCE [LARGE SCALE GENOMIC DNA]</scope>
    <source>
        <strain evidence="3">JCM 3399</strain>
    </source>
</reference>
<gene>
    <name evidence="2" type="ORF">GCM10010211_46340</name>
</gene>
<protein>
    <submittedName>
        <fullName evidence="2">Uncharacterized protein</fullName>
    </submittedName>
</protein>
<evidence type="ECO:0000256" key="1">
    <source>
        <dbReference type="SAM" id="MobiDB-lite"/>
    </source>
</evidence>
<organism evidence="2 3">
    <name type="scientific">Streptomyces albospinus</name>
    <dbReference type="NCBI Taxonomy" id="285515"/>
    <lineage>
        <taxon>Bacteria</taxon>
        <taxon>Bacillati</taxon>
        <taxon>Actinomycetota</taxon>
        <taxon>Actinomycetes</taxon>
        <taxon>Kitasatosporales</taxon>
        <taxon>Streptomycetaceae</taxon>
        <taxon>Streptomyces</taxon>
    </lineage>
</organism>
<evidence type="ECO:0000313" key="3">
    <source>
        <dbReference type="Proteomes" id="UP000654471"/>
    </source>
</evidence>
<feature type="compositionally biased region" description="Polar residues" evidence="1">
    <location>
        <begin position="72"/>
        <end position="81"/>
    </location>
</feature>
<dbReference type="EMBL" id="BMRP01000016">
    <property type="protein sequence ID" value="GGU75096.1"/>
    <property type="molecule type" value="Genomic_DNA"/>
</dbReference>
<sequence length="140" mass="14674">MLAACAAAFGLGARLKKHRRTGGDGGGQRYIDPKHGLLIEDVRDGRADVGYPRKGLNAAAPERRGCGGSAPSRGSTGRRATNGRTVLMARHVPHLAGHQGIGARACGGADPNSRRPALLQGEDVDVVTDERPSTEYVRQA</sequence>
<keyword evidence="3" id="KW-1185">Reference proteome</keyword>
<name>A0ABQ2VBQ0_9ACTN</name>